<comment type="caution">
    <text evidence="2">The sequence shown here is derived from an EMBL/GenBank/DDBJ whole genome shotgun (WGS) entry which is preliminary data.</text>
</comment>
<name>A0ABP5H3N7_9ACTN</name>
<evidence type="ECO:0000256" key="1">
    <source>
        <dbReference type="SAM" id="MobiDB-lite"/>
    </source>
</evidence>
<organism evidence="2 3">
    <name type="scientific">Streptomyces albiaxialis</name>
    <dbReference type="NCBI Taxonomy" id="329523"/>
    <lineage>
        <taxon>Bacteria</taxon>
        <taxon>Bacillati</taxon>
        <taxon>Actinomycetota</taxon>
        <taxon>Actinomycetes</taxon>
        <taxon>Kitasatosporales</taxon>
        <taxon>Streptomycetaceae</taxon>
        <taxon>Streptomyces</taxon>
    </lineage>
</organism>
<dbReference type="Proteomes" id="UP001500016">
    <property type="component" value="Unassembled WGS sequence"/>
</dbReference>
<proteinExistence type="predicted"/>
<protein>
    <submittedName>
        <fullName evidence="2">Uncharacterized protein</fullName>
    </submittedName>
</protein>
<accession>A0ABP5H3N7</accession>
<evidence type="ECO:0000313" key="2">
    <source>
        <dbReference type="EMBL" id="GAA2063404.1"/>
    </source>
</evidence>
<reference evidence="3" key="1">
    <citation type="journal article" date="2019" name="Int. J. Syst. Evol. Microbiol.">
        <title>The Global Catalogue of Microorganisms (GCM) 10K type strain sequencing project: providing services to taxonomists for standard genome sequencing and annotation.</title>
        <authorList>
            <consortium name="The Broad Institute Genomics Platform"/>
            <consortium name="The Broad Institute Genome Sequencing Center for Infectious Disease"/>
            <person name="Wu L."/>
            <person name="Ma J."/>
        </authorList>
    </citation>
    <scope>NUCLEOTIDE SEQUENCE [LARGE SCALE GENOMIC DNA]</scope>
    <source>
        <strain evidence="3">JCM 15478</strain>
    </source>
</reference>
<gene>
    <name evidence="2" type="ORF">GCM10009801_07240</name>
</gene>
<evidence type="ECO:0000313" key="3">
    <source>
        <dbReference type="Proteomes" id="UP001500016"/>
    </source>
</evidence>
<feature type="region of interest" description="Disordered" evidence="1">
    <location>
        <begin position="64"/>
        <end position="102"/>
    </location>
</feature>
<dbReference type="EMBL" id="BAAAPE010000001">
    <property type="protein sequence ID" value="GAA2063404.1"/>
    <property type="molecule type" value="Genomic_DNA"/>
</dbReference>
<keyword evidence="3" id="KW-1185">Reference proteome</keyword>
<feature type="compositionally biased region" description="Polar residues" evidence="1">
    <location>
        <begin position="91"/>
        <end position="102"/>
    </location>
</feature>
<feature type="compositionally biased region" description="Basic and acidic residues" evidence="1">
    <location>
        <begin position="64"/>
        <end position="81"/>
    </location>
</feature>
<sequence length="102" mass="10943">MLVVPRRAVDRVACDVGRIGCHHLTLARRAVTALALSGHDRAAADLDSWADVVARGAIRECAETETRTRGLEQDPSRHPLGEADQDLLPDFSQTISGNESGA</sequence>